<proteinExistence type="predicted"/>
<dbReference type="AlphaFoldDB" id="A0A175YMV9"/>
<gene>
    <name evidence="2" type="ORF">DCAR_0205934</name>
</gene>
<reference evidence="2" key="1">
    <citation type="journal article" date="2016" name="Nat. Genet.">
        <title>A high-quality carrot genome assembly provides new insights into carotenoid accumulation and asterid genome evolution.</title>
        <authorList>
            <person name="Iorizzo M."/>
            <person name="Ellison S."/>
            <person name="Senalik D."/>
            <person name="Zeng P."/>
            <person name="Satapoomin P."/>
            <person name="Huang J."/>
            <person name="Bowman M."/>
            <person name="Iovene M."/>
            <person name="Sanseverino W."/>
            <person name="Cavagnaro P."/>
            <person name="Yildiz M."/>
            <person name="Macko-Podgorni A."/>
            <person name="Moranska E."/>
            <person name="Grzebelus E."/>
            <person name="Grzebelus D."/>
            <person name="Ashrafi H."/>
            <person name="Zheng Z."/>
            <person name="Cheng S."/>
            <person name="Spooner D."/>
            <person name="Van Deynze A."/>
            <person name="Simon P."/>
        </authorList>
    </citation>
    <scope>NUCLEOTIDE SEQUENCE</scope>
    <source>
        <tissue evidence="2">Leaf</tissue>
    </source>
</reference>
<dbReference type="Proteomes" id="UP000077755">
    <property type="component" value="Chromosome 2"/>
</dbReference>
<dbReference type="EMBL" id="CP093344">
    <property type="protein sequence ID" value="WOG86716.1"/>
    <property type="molecule type" value="Genomic_DNA"/>
</dbReference>
<evidence type="ECO:0000313" key="2">
    <source>
        <dbReference type="EMBL" id="WOG86716.1"/>
    </source>
</evidence>
<dbReference type="Gramene" id="KZM84172">
    <property type="protein sequence ID" value="KZM84172"/>
    <property type="gene ID" value="DCAR_028281"/>
</dbReference>
<sequence length="79" mass="9020">MSGEGKNKVEKDNEQGVENEINGDARVQAEINGDARAQADFDLNEIPQDEGIPLPRESMFQVIYMMWSIYFPIVLKLFE</sequence>
<evidence type="ECO:0000313" key="3">
    <source>
        <dbReference type="Proteomes" id="UP000077755"/>
    </source>
</evidence>
<evidence type="ECO:0000256" key="1">
    <source>
        <dbReference type="SAM" id="MobiDB-lite"/>
    </source>
</evidence>
<feature type="region of interest" description="Disordered" evidence="1">
    <location>
        <begin position="1"/>
        <end position="24"/>
    </location>
</feature>
<protein>
    <submittedName>
        <fullName evidence="2">Uncharacterized protein</fullName>
    </submittedName>
</protein>
<keyword evidence="3" id="KW-1185">Reference proteome</keyword>
<name>A0A175YMV9_DAUCS</name>
<reference evidence="2" key="2">
    <citation type="submission" date="2022-03" db="EMBL/GenBank/DDBJ databases">
        <title>Draft title - Genomic analysis of global carrot germplasm unveils the trajectory of domestication and the origin of high carotenoid orange carrot.</title>
        <authorList>
            <person name="Iorizzo M."/>
            <person name="Ellison S."/>
            <person name="Senalik D."/>
            <person name="Macko-Podgorni A."/>
            <person name="Grzebelus D."/>
            <person name="Bostan H."/>
            <person name="Rolling W."/>
            <person name="Curaba J."/>
            <person name="Simon P."/>
        </authorList>
    </citation>
    <scope>NUCLEOTIDE SEQUENCE</scope>
    <source>
        <tissue evidence="2">Leaf</tissue>
    </source>
</reference>
<feature type="compositionally biased region" description="Basic and acidic residues" evidence="1">
    <location>
        <begin position="1"/>
        <end position="14"/>
    </location>
</feature>
<accession>A0A175YMV9</accession>
<organism evidence="2 3">
    <name type="scientific">Daucus carota subsp. sativus</name>
    <name type="common">Carrot</name>
    <dbReference type="NCBI Taxonomy" id="79200"/>
    <lineage>
        <taxon>Eukaryota</taxon>
        <taxon>Viridiplantae</taxon>
        <taxon>Streptophyta</taxon>
        <taxon>Embryophyta</taxon>
        <taxon>Tracheophyta</taxon>
        <taxon>Spermatophyta</taxon>
        <taxon>Magnoliopsida</taxon>
        <taxon>eudicotyledons</taxon>
        <taxon>Gunneridae</taxon>
        <taxon>Pentapetalae</taxon>
        <taxon>asterids</taxon>
        <taxon>campanulids</taxon>
        <taxon>Apiales</taxon>
        <taxon>Apiaceae</taxon>
        <taxon>Apioideae</taxon>
        <taxon>Scandiceae</taxon>
        <taxon>Daucinae</taxon>
        <taxon>Daucus</taxon>
        <taxon>Daucus sect. Daucus</taxon>
    </lineage>
</organism>